<evidence type="ECO:0000313" key="4">
    <source>
        <dbReference type="Proteomes" id="UP000182060"/>
    </source>
</evidence>
<dbReference type="EMBL" id="CP015017">
    <property type="protein sequence ID" value="APC01305.1"/>
    <property type="molecule type" value="Genomic_DNA"/>
</dbReference>
<evidence type="ECO:0008006" key="5">
    <source>
        <dbReference type="Google" id="ProtNLM"/>
    </source>
</evidence>
<feature type="chain" id="PRO_5041852080" description="Lipoprotein" evidence="1">
    <location>
        <begin position="26"/>
        <end position="108"/>
    </location>
</feature>
<dbReference type="PROSITE" id="PS51257">
    <property type="entry name" value="PROKAR_LIPOPROTEIN"/>
    <property type="match status" value="1"/>
</dbReference>
<keyword evidence="1" id="KW-0732">Signal</keyword>
<feature type="signal peptide" evidence="1">
    <location>
        <begin position="1"/>
        <end position="25"/>
    </location>
</feature>
<dbReference type="RefSeq" id="WP_071539310.1">
    <property type="nucleotide sequence ID" value="NZ_CP015016.1"/>
</dbReference>
<name>A0AAC9IV64_9BURK</name>
<accession>A0AAC9IV64</accession>
<gene>
    <name evidence="2" type="ORF">AOC25_03630</name>
    <name evidence="3" type="ORF">AOC25_06625</name>
</gene>
<reference evidence="3" key="1">
    <citation type="journal article" date="2017" name="Appl. Environ. Microbiol.">
        <title>Microdiversification of a pelagic Polynucleobacter species is mainly driven by acquisition of genomic islands from a partially interspecific gene pool.</title>
        <authorList>
            <person name="Hoetzinger M."/>
            <person name="Hahn M.W."/>
            <person name="Jezberova J."/>
            <person name="Schmidt J."/>
            <person name="Koll U."/>
        </authorList>
    </citation>
    <scope>NUCLEOTIDE SEQUENCE</scope>
    <source>
        <strain evidence="3">MWH-RechtKol4</strain>
    </source>
</reference>
<dbReference type="AlphaFoldDB" id="A0AAC9IV64"/>
<sequence>MKKSLLTLLALAAVGLSACMTPPPADIVVAIQNSCVIDAGIRPTVTALEVLATPMEVQAINAARAIIDPICANPSASVQANTLTILATNVGNIQGILVALQIKKSAGK</sequence>
<dbReference type="Proteomes" id="UP000182060">
    <property type="component" value="Chromosome"/>
</dbReference>
<evidence type="ECO:0000313" key="2">
    <source>
        <dbReference type="EMBL" id="APC00783.1"/>
    </source>
</evidence>
<protein>
    <recommendedName>
        <fullName evidence="5">Lipoprotein</fullName>
    </recommendedName>
</protein>
<evidence type="ECO:0000313" key="3">
    <source>
        <dbReference type="EMBL" id="APC01305.1"/>
    </source>
</evidence>
<evidence type="ECO:0000256" key="1">
    <source>
        <dbReference type="SAM" id="SignalP"/>
    </source>
</evidence>
<organism evidence="3 4">
    <name type="scientific">Polynucleobacter asymbioticus</name>
    <dbReference type="NCBI Taxonomy" id="576611"/>
    <lineage>
        <taxon>Bacteria</taxon>
        <taxon>Pseudomonadati</taxon>
        <taxon>Pseudomonadota</taxon>
        <taxon>Betaproteobacteria</taxon>
        <taxon>Burkholderiales</taxon>
        <taxon>Burkholderiaceae</taxon>
        <taxon>Polynucleobacter</taxon>
    </lineage>
</organism>
<dbReference type="EMBL" id="CP015017">
    <property type="protein sequence ID" value="APC00783.1"/>
    <property type="molecule type" value="Genomic_DNA"/>
</dbReference>
<proteinExistence type="predicted"/>